<accession>A0A9W8CQH8</accession>
<gene>
    <name evidence="3" type="ORF">LPJ53_003760</name>
</gene>
<feature type="chain" id="PRO_5040728661" evidence="2">
    <location>
        <begin position="20"/>
        <end position="386"/>
    </location>
</feature>
<reference evidence="3" key="1">
    <citation type="submission" date="2022-07" db="EMBL/GenBank/DDBJ databases">
        <title>Phylogenomic reconstructions and comparative analyses of Kickxellomycotina fungi.</title>
        <authorList>
            <person name="Reynolds N.K."/>
            <person name="Stajich J.E."/>
            <person name="Barry K."/>
            <person name="Grigoriev I.V."/>
            <person name="Crous P."/>
            <person name="Smith M.E."/>
        </authorList>
    </citation>
    <scope>NUCLEOTIDE SEQUENCE</scope>
    <source>
        <strain evidence="3">NBRC 32514</strain>
    </source>
</reference>
<dbReference type="OrthoDB" id="27490at2759"/>
<evidence type="ECO:0000313" key="4">
    <source>
        <dbReference type="Proteomes" id="UP001149813"/>
    </source>
</evidence>
<feature type="compositionally biased region" description="Acidic residues" evidence="1">
    <location>
        <begin position="362"/>
        <end position="379"/>
    </location>
</feature>
<feature type="non-terminal residue" evidence="3">
    <location>
        <position position="1"/>
    </location>
</feature>
<evidence type="ECO:0000256" key="1">
    <source>
        <dbReference type="SAM" id="MobiDB-lite"/>
    </source>
</evidence>
<sequence>GVHLLVLARALWRWTDVALEQVRGDRFATWRRMLAATRDTRLVALLVARLARWQEEGEASERAECWAALVVWCVRTHNACMLVRLLEAHRGEFSEPVGARAFGQLLPPPEEDGVAGVAALGVAGLAYPGAAWAEPCVEQVVLATFDAGHPAFAGVLACRLLHLGIASRGFLPALLSAAPGVLPAIGRTLLTLPHSSDQDYLQAEGLMIGRSGGRAELLCSAVGTLLSVGCPLLAIEWTAEFLGVPLALVLPEHAARWVAQLECVVRRRGQVESAADQDAMEEEQEPEEEEPAWGSEPEVDLDAHPGLLGAGVEALEDEPDGWGDEDVDLDLHGAAGAEAEAVHVAAGESPEDAVQVQVQVDEDEDEEGAAWGDDDDIDLDAALNEL</sequence>
<keyword evidence="4" id="KW-1185">Reference proteome</keyword>
<proteinExistence type="predicted"/>
<feature type="region of interest" description="Disordered" evidence="1">
    <location>
        <begin position="362"/>
        <end position="386"/>
    </location>
</feature>
<name>A0A9W8CQH8_9FUNG</name>
<evidence type="ECO:0000313" key="3">
    <source>
        <dbReference type="EMBL" id="KAJ1721749.1"/>
    </source>
</evidence>
<evidence type="ECO:0000256" key="2">
    <source>
        <dbReference type="SAM" id="SignalP"/>
    </source>
</evidence>
<feature type="region of interest" description="Disordered" evidence="1">
    <location>
        <begin position="272"/>
        <end position="297"/>
    </location>
</feature>
<protein>
    <submittedName>
        <fullName evidence="3">Uncharacterized protein</fullName>
    </submittedName>
</protein>
<feature type="compositionally biased region" description="Acidic residues" evidence="1">
    <location>
        <begin position="278"/>
        <end position="291"/>
    </location>
</feature>
<organism evidence="3 4">
    <name type="scientific">Coemansia erecta</name>
    <dbReference type="NCBI Taxonomy" id="147472"/>
    <lineage>
        <taxon>Eukaryota</taxon>
        <taxon>Fungi</taxon>
        <taxon>Fungi incertae sedis</taxon>
        <taxon>Zoopagomycota</taxon>
        <taxon>Kickxellomycotina</taxon>
        <taxon>Kickxellomycetes</taxon>
        <taxon>Kickxellales</taxon>
        <taxon>Kickxellaceae</taxon>
        <taxon>Coemansia</taxon>
    </lineage>
</organism>
<dbReference type="AlphaFoldDB" id="A0A9W8CQH8"/>
<dbReference type="Proteomes" id="UP001149813">
    <property type="component" value="Unassembled WGS sequence"/>
</dbReference>
<feature type="signal peptide" evidence="2">
    <location>
        <begin position="1"/>
        <end position="19"/>
    </location>
</feature>
<comment type="caution">
    <text evidence="3">The sequence shown here is derived from an EMBL/GenBank/DDBJ whole genome shotgun (WGS) entry which is preliminary data.</text>
</comment>
<keyword evidence="2" id="KW-0732">Signal</keyword>
<dbReference type="EMBL" id="JANBOJ010000151">
    <property type="protein sequence ID" value="KAJ1721749.1"/>
    <property type="molecule type" value="Genomic_DNA"/>
</dbReference>